<dbReference type="Gene3D" id="1.10.260.40">
    <property type="entry name" value="lambda repressor-like DNA-binding domains"/>
    <property type="match status" value="1"/>
</dbReference>
<dbReference type="Pfam" id="PF01381">
    <property type="entry name" value="HTH_3"/>
    <property type="match status" value="1"/>
</dbReference>
<dbReference type="GO" id="GO:0005829">
    <property type="term" value="C:cytosol"/>
    <property type="evidence" value="ECO:0007669"/>
    <property type="project" value="TreeGrafter"/>
</dbReference>
<dbReference type="InterPro" id="IPR001387">
    <property type="entry name" value="Cro/C1-type_HTH"/>
</dbReference>
<protein>
    <submittedName>
        <fullName evidence="3">Transcriptional regulator</fullName>
    </submittedName>
</protein>
<dbReference type="PANTHER" id="PTHR46797:SF1">
    <property type="entry name" value="METHYLPHOSPHONATE SYNTHASE"/>
    <property type="match status" value="1"/>
</dbReference>
<evidence type="ECO:0000313" key="4">
    <source>
        <dbReference type="Proteomes" id="UP000092971"/>
    </source>
</evidence>
<evidence type="ECO:0000256" key="1">
    <source>
        <dbReference type="ARBA" id="ARBA00023125"/>
    </source>
</evidence>
<evidence type="ECO:0000259" key="2">
    <source>
        <dbReference type="PROSITE" id="PS50943"/>
    </source>
</evidence>
<accession>A0A1B1YF31</accession>
<dbReference type="EMBL" id="CP014672">
    <property type="protein sequence ID" value="ANW99371.1"/>
    <property type="molecule type" value="Genomic_DNA"/>
</dbReference>
<dbReference type="InterPro" id="IPR050807">
    <property type="entry name" value="TransReg_Diox_bact_type"/>
</dbReference>
<dbReference type="GO" id="GO:0003677">
    <property type="term" value="F:DNA binding"/>
    <property type="evidence" value="ECO:0007669"/>
    <property type="project" value="UniProtKB-KW"/>
</dbReference>
<dbReference type="AlphaFoldDB" id="A0A1B1YF31"/>
<reference evidence="3 4" key="1">
    <citation type="submission" date="2016-02" db="EMBL/GenBank/DDBJ databases">
        <title>Comparison of Clostridium stercorarium subspecies using comparative genomics and transcriptomics.</title>
        <authorList>
            <person name="Schellenberg J."/>
            <person name="Thallinger G."/>
            <person name="Levin D.B."/>
            <person name="Zhang X."/>
            <person name="Alvare G."/>
            <person name="Fristensky B."/>
            <person name="Sparling R."/>
        </authorList>
    </citation>
    <scope>NUCLEOTIDE SEQUENCE [LARGE SCALE GENOMIC DNA]</scope>
    <source>
        <strain evidence="3 4">DSM 2910</strain>
    </source>
</reference>
<dbReference type="InterPro" id="IPR010982">
    <property type="entry name" value="Lambda_DNA-bd_dom_sf"/>
</dbReference>
<dbReference type="CDD" id="cd00093">
    <property type="entry name" value="HTH_XRE"/>
    <property type="match status" value="1"/>
</dbReference>
<dbReference type="RefSeq" id="WP_015359758.1">
    <property type="nucleotide sequence ID" value="NZ_CP014672.1"/>
</dbReference>
<keyword evidence="1" id="KW-0238">DNA-binding</keyword>
<dbReference type="OrthoDB" id="371153at2"/>
<dbReference type="SMART" id="SM00530">
    <property type="entry name" value="HTH_XRE"/>
    <property type="match status" value="1"/>
</dbReference>
<dbReference type="PANTHER" id="PTHR46797">
    <property type="entry name" value="HTH-TYPE TRANSCRIPTIONAL REGULATOR"/>
    <property type="match status" value="1"/>
</dbReference>
<dbReference type="Proteomes" id="UP000092971">
    <property type="component" value="Chromosome"/>
</dbReference>
<sequence>MEIKVGEIIRAKREEKNISLSDFARELDISPGYLSQIENGIKKNPNLEILLKIINKLDIDLSMLLGVENREENYMVKIPSLLKLTLAKDRYNKVLEEPEVLKKYCLLTERILDAKYMINDIDLYKMFLNDIIDQAETMVRRYMNIEVLINRKQ</sequence>
<organism evidence="3 4">
    <name type="scientific">Thermoclostridium stercorarium subsp. thermolacticum DSM 2910</name>
    <dbReference type="NCBI Taxonomy" id="1121336"/>
    <lineage>
        <taxon>Bacteria</taxon>
        <taxon>Bacillati</taxon>
        <taxon>Bacillota</taxon>
        <taxon>Clostridia</taxon>
        <taxon>Eubacteriales</taxon>
        <taxon>Oscillospiraceae</taxon>
        <taxon>Thermoclostridium</taxon>
    </lineage>
</organism>
<evidence type="ECO:0000313" key="3">
    <source>
        <dbReference type="EMBL" id="ANW99371.1"/>
    </source>
</evidence>
<name>A0A1B1YF31_THEST</name>
<dbReference type="SUPFAM" id="SSF47413">
    <property type="entry name" value="lambda repressor-like DNA-binding domains"/>
    <property type="match status" value="1"/>
</dbReference>
<dbReference type="GO" id="GO:0003700">
    <property type="term" value="F:DNA-binding transcription factor activity"/>
    <property type="evidence" value="ECO:0007669"/>
    <property type="project" value="TreeGrafter"/>
</dbReference>
<dbReference type="PROSITE" id="PS50943">
    <property type="entry name" value="HTH_CROC1"/>
    <property type="match status" value="1"/>
</dbReference>
<gene>
    <name evidence="3" type="ORF">CSTERTH_10170</name>
</gene>
<proteinExistence type="predicted"/>
<feature type="domain" description="HTH cro/C1-type" evidence="2">
    <location>
        <begin position="9"/>
        <end position="64"/>
    </location>
</feature>